<evidence type="ECO:0000313" key="2">
    <source>
        <dbReference type="Proteomes" id="UP001497700"/>
    </source>
</evidence>
<organism evidence="1 2">
    <name type="scientific">Hypoxylon rubiginosum</name>
    <dbReference type="NCBI Taxonomy" id="110542"/>
    <lineage>
        <taxon>Eukaryota</taxon>
        <taxon>Fungi</taxon>
        <taxon>Dikarya</taxon>
        <taxon>Ascomycota</taxon>
        <taxon>Pezizomycotina</taxon>
        <taxon>Sordariomycetes</taxon>
        <taxon>Xylariomycetidae</taxon>
        <taxon>Xylariales</taxon>
        <taxon>Hypoxylaceae</taxon>
        <taxon>Hypoxylon</taxon>
    </lineage>
</organism>
<gene>
    <name evidence="1" type="ORF">F4820DRAFT_414535</name>
</gene>
<dbReference type="EMBL" id="MU393450">
    <property type="protein sequence ID" value="KAI4867144.1"/>
    <property type="molecule type" value="Genomic_DNA"/>
</dbReference>
<keyword evidence="2" id="KW-1185">Reference proteome</keyword>
<comment type="caution">
    <text evidence="1">The sequence shown here is derived from an EMBL/GenBank/DDBJ whole genome shotgun (WGS) entry which is preliminary data.</text>
</comment>
<protein>
    <submittedName>
        <fullName evidence="1">Uncharacterized protein</fullName>
    </submittedName>
</protein>
<sequence>MKSPRRGGASPRFDPLGLSLHPRSAAGDLRARWPRKTGSQPLVESHTPNASQATMLALLPRDMGTTGEQAVSYQRKGKLGFAETFFRRISQQLSDMRDNLPLKLVVRLQVASTRLHLGKYREAKDDLEAIQRDIKSFVPITEGHNALKTGFDFDCRRWLASHMLHTGEWRNAAEAFTELLGPEWEAQHLVSSYKIFRDLALACAYLGEYKLAREHITRARIQLDYQRDFSTSTNHEELQIKYSVVGIVESTINMLSGDYPRALGIASRSLACLEATLGPGHFRTLSAASLKAWCLVHEGRFEDSTSEEYKQSLADVESFCLSTCCKLAQALSPQHPLALDSVECFVRILICQGRLAEAIDTGTALYNKVAQSPGEHHPQAISCKYQLAAANFAQGNCRTSISLYKDAITEATEVLGPAHPKTTKYSCELARAYLSFGAIEEAEAIATKGATQQVRHFCQDWQPSHWTPSIPSLMKRLKDYMAENFEHRLHPDMVCSLQLLAEIEFRKYKTKGLEGNLDLAEKILKFLAMGLSAPGSDMSVLKASGDFLLAIVIRDRFLPTGNRIHESIGMLEEVVRGRKRLLGDDHPDTARAHRELIGSRFLLDFALAKKNPEKRVNFRGFISAAENIISSLESRYGPEFHQTLHVRHWRLLSGSILGRFQRYEVEEEVQAIGRILVNPQLVSERPYESISMRNTLVECLIKFGISSLAHQLLGSAEQDIEKALQEDVDGSLLGALARLGGDVERLRSSSEKMLPN</sequence>
<proteinExistence type="predicted"/>
<reference evidence="1 2" key="1">
    <citation type="journal article" date="2022" name="New Phytol.">
        <title>Ecological generalism drives hyperdiversity of secondary metabolite gene clusters in xylarialean endophytes.</title>
        <authorList>
            <person name="Franco M.E.E."/>
            <person name="Wisecaver J.H."/>
            <person name="Arnold A.E."/>
            <person name="Ju Y.M."/>
            <person name="Slot J.C."/>
            <person name="Ahrendt S."/>
            <person name="Moore L.P."/>
            <person name="Eastman K.E."/>
            <person name="Scott K."/>
            <person name="Konkel Z."/>
            <person name="Mondo S.J."/>
            <person name="Kuo A."/>
            <person name="Hayes R.D."/>
            <person name="Haridas S."/>
            <person name="Andreopoulos B."/>
            <person name="Riley R."/>
            <person name="LaButti K."/>
            <person name="Pangilinan J."/>
            <person name="Lipzen A."/>
            <person name="Amirebrahimi M."/>
            <person name="Yan J."/>
            <person name="Adam C."/>
            <person name="Keymanesh K."/>
            <person name="Ng V."/>
            <person name="Louie K."/>
            <person name="Northen T."/>
            <person name="Drula E."/>
            <person name="Henrissat B."/>
            <person name="Hsieh H.M."/>
            <person name="Youens-Clark K."/>
            <person name="Lutzoni F."/>
            <person name="Miadlikowska J."/>
            <person name="Eastwood D.C."/>
            <person name="Hamelin R.C."/>
            <person name="Grigoriev I.V."/>
            <person name="U'Ren J.M."/>
        </authorList>
    </citation>
    <scope>NUCLEOTIDE SEQUENCE [LARGE SCALE GENOMIC DNA]</scope>
    <source>
        <strain evidence="1 2">CBS 119005</strain>
    </source>
</reference>
<accession>A0ACB9Z5U4</accession>
<name>A0ACB9Z5U4_9PEZI</name>
<evidence type="ECO:0000313" key="1">
    <source>
        <dbReference type="EMBL" id="KAI4867144.1"/>
    </source>
</evidence>
<dbReference type="Proteomes" id="UP001497700">
    <property type="component" value="Unassembled WGS sequence"/>
</dbReference>